<feature type="chain" id="PRO_5013146149" evidence="1">
    <location>
        <begin position="25"/>
        <end position="58"/>
    </location>
</feature>
<organism evidence="2 3">
    <name type="scientific">Prunus persica</name>
    <name type="common">Peach</name>
    <name type="synonym">Amygdalus persica</name>
    <dbReference type="NCBI Taxonomy" id="3760"/>
    <lineage>
        <taxon>Eukaryota</taxon>
        <taxon>Viridiplantae</taxon>
        <taxon>Streptophyta</taxon>
        <taxon>Embryophyta</taxon>
        <taxon>Tracheophyta</taxon>
        <taxon>Spermatophyta</taxon>
        <taxon>Magnoliopsida</taxon>
        <taxon>eudicotyledons</taxon>
        <taxon>Gunneridae</taxon>
        <taxon>Pentapetalae</taxon>
        <taxon>rosids</taxon>
        <taxon>fabids</taxon>
        <taxon>Rosales</taxon>
        <taxon>Rosaceae</taxon>
        <taxon>Amygdaloideae</taxon>
        <taxon>Amygdaleae</taxon>
        <taxon>Prunus</taxon>
    </lineage>
</organism>
<name>A0A251NBA9_PRUPE</name>
<dbReference type="EMBL" id="CM007657">
    <property type="protein sequence ID" value="ONH96596.1"/>
    <property type="molecule type" value="Genomic_DNA"/>
</dbReference>
<gene>
    <name evidence="2" type="ORF">PRUPE_7G139400</name>
</gene>
<accession>A0A251NBA9</accession>
<keyword evidence="1" id="KW-0732">Signal</keyword>
<protein>
    <submittedName>
        <fullName evidence="2">Uncharacterized protein</fullName>
    </submittedName>
</protein>
<sequence length="58" mass="6838">MNATVKLCCVWIILFACIIRRTKNFMRNCFDFITEINVFKGMCRCVLELGESKLPQYL</sequence>
<dbReference type="Proteomes" id="UP000006882">
    <property type="component" value="Chromosome G7"/>
</dbReference>
<proteinExistence type="predicted"/>
<evidence type="ECO:0000256" key="1">
    <source>
        <dbReference type="SAM" id="SignalP"/>
    </source>
</evidence>
<dbReference type="Gramene" id="ONH96596">
    <property type="protein sequence ID" value="ONH96596"/>
    <property type="gene ID" value="PRUPE_7G139400"/>
</dbReference>
<dbReference type="AlphaFoldDB" id="A0A251NBA9"/>
<reference evidence="2 3" key="1">
    <citation type="journal article" date="2013" name="Nat. Genet.">
        <title>The high-quality draft genome of peach (Prunus persica) identifies unique patterns of genetic diversity, domestication and genome evolution.</title>
        <authorList>
            <consortium name="International Peach Genome Initiative"/>
            <person name="Verde I."/>
            <person name="Abbott A.G."/>
            <person name="Scalabrin S."/>
            <person name="Jung S."/>
            <person name="Shu S."/>
            <person name="Marroni F."/>
            <person name="Zhebentyayeva T."/>
            <person name="Dettori M.T."/>
            <person name="Grimwood J."/>
            <person name="Cattonaro F."/>
            <person name="Zuccolo A."/>
            <person name="Rossini L."/>
            <person name="Jenkins J."/>
            <person name="Vendramin E."/>
            <person name="Meisel L.A."/>
            <person name="Decroocq V."/>
            <person name="Sosinski B."/>
            <person name="Prochnik S."/>
            <person name="Mitros T."/>
            <person name="Policriti A."/>
            <person name="Cipriani G."/>
            <person name="Dondini L."/>
            <person name="Ficklin S."/>
            <person name="Goodstein D.M."/>
            <person name="Xuan P."/>
            <person name="Del Fabbro C."/>
            <person name="Aramini V."/>
            <person name="Copetti D."/>
            <person name="Gonzalez S."/>
            <person name="Horner D.S."/>
            <person name="Falchi R."/>
            <person name="Lucas S."/>
            <person name="Mica E."/>
            <person name="Maldonado J."/>
            <person name="Lazzari B."/>
            <person name="Bielenberg D."/>
            <person name="Pirona R."/>
            <person name="Miculan M."/>
            <person name="Barakat A."/>
            <person name="Testolin R."/>
            <person name="Stella A."/>
            <person name="Tartarini S."/>
            <person name="Tonutti P."/>
            <person name="Arus P."/>
            <person name="Orellana A."/>
            <person name="Wells C."/>
            <person name="Main D."/>
            <person name="Vizzotto G."/>
            <person name="Silva H."/>
            <person name="Salamini F."/>
            <person name="Schmutz J."/>
            <person name="Morgante M."/>
            <person name="Rokhsar D.S."/>
        </authorList>
    </citation>
    <scope>NUCLEOTIDE SEQUENCE [LARGE SCALE GENOMIC DNA]</scope>
    <source>
        <strain evidence="3">cv. Nemared</strain>
    </source>
</reference>
<evidence type="ECO:0000313" key="3">
    <source>
        <dbReference type="Proteomes" id="UP000006882"/>
    </source>
</evidence>
<feature type="signal peptide" evidence="1">
    <location>
        <begin position="1"/>
        <end position="24"/>
    </location>
</feature>
<evidence type="ECO:0000313" key="2">
    <source>
        <dbReference type="EMBL" id="ONH96596.1"/>
    </source>
</evidence>
<dbReference type="PROSITE" id="PS51257">
    <property type="entry name" value="PROKAR_LIPOPROTEIN"/>
    <property type="match status" value="1"/>
</dbReference>
<keyword evidence="3" id="KW-1185">Reference proteome</keyword>